<evidence type="ECO:0000313" key="2">
    <source>
        <dbReference type="EMBL" id="ERN02734.1"/>
    </source>
</evidence>
<proteinExistence type="predicted"/>
<keyword evidence="3" id="KW-1185">Reference proteome</keyword>
<protein>
    <recommendedName>
        <fullName evidence="1">Retrotransposon gag domain-containing protein</fullName>
    </recommendedName>
</protein>
<evidence type="ECO:0000259" key="1">
    <source>
        <dbReference type="Pfam" id="PF03732"/>
    </source>
</evidence>
<dbReference type="EMBL" id="KI394487">
    <property type="protein sequence ID" value="ERN02734.1"/>
    <property type="molecule type" value="Genomic_DNA"/>
</dbReference>
<name>W1P519_AMBTC</name>
<sequence>MVGSIIDSDVIAQVIIQAMGNPSLRHVANHSAQPDPKKVPRRPFLEPSYQFYHPQPREAPPVPMALGYPLVHQPTPIYLATQHATLRNSLGCTEAKYLFLEGYVKTMRGALQRLGVDDLALMESNDKSYLEGLTDLPINFLPPYFRNRCNGKDDPQLRVTSYLLVIPTLCDKPVALKAMFVHSLAGDTITWYNDFVRDYPDSSYREMFDRLVTHHCTKQPRPISLRELVAFKQGPDELFTDFFDGFNAMAVRHKMFPIRLSQDQYDTRSY</sequence>
<dbReference type="Pfam" id="PF03732">
    <property type="entry name" value="Retrotrans_gag"/>
    <property type="match status" value="1"/>
</dbReference>
<reference evidence="3" key="1">
    <citation type="journal article" date="2013" name="Science">
        <title>The Amborella genome and the evolution of flowering plants.</title>
        <authorList>
            <consortium name="Amborella Genome Project"/>
        </authorList>
    </citation>
    <scope>NUCLEOTIDE SEQUENCE [LARGE SCALE GENOMIC DNA]</scope>
</reference>
<dbReference type="InterPro" id="IPR005162">
    <property type="entry name" value="Retrotrans_gag_dom"/>
</dbReference>
<dbReference type="HOGENOM" id="CLU_1031862_0_0_1"/>
<evidence type="ECO:0000313" key="3">
    <source>
        <dbReference type="Proteomes" id="UP000017836"/>
    </source>
</evidence>
<gene>
    <name evidence="2" type="ORF">AMTR_s00085p00167710</name>
</gene>
<feature type="domain" description="Retrotransposon gag" evidence="1">
    <location>
        <begin position="179"/>
        <end position="252"/>
    </location>
</feature>
<organism evidence="2 3">
    <name type="scientific">Amborella trichopoda</name>
    <dbReference type="NCBI Taxonomy" id="13333"/>
    <lineage>
        <taxon>Eukaryota</taxon>
        <taxon>Viridiplantae</taxon>
        <taxon>Streptophyta</taxon>
        <taxon>Embryophyta</taxon>
        <taxon>Tracheophyta</taxon>
        <taxon>Spermatophyta</taxon>
        <taxon>Magnoliopsida</taxon>
        <taxon>Amborellales</taxon>
        <taxon>Amborellaceae</taxon>
        <taxon>Amborella</taxon>
    </lineage>
</organism>
<accession>W1P519</accession>
<dbReference type="AlphaFoldDB" id="W1P519"/>
<dbReference type="Proteomes" id="UP000017836">
    <property type="component" value="Unassembled WGS sequence"/>
</dbReference>
<dbReference type="Gramene" id="ERN02734">
    <property type="protein sequence ID" value="ERN02734"/>
    <property type="gene ID" value="AMTR_s00085p00167710"/>
</dbReference>